<feature type="coiled-coil region" evidence="1">
    <location>
        <begin position="414"/>
        <end position="556"/>
    </location>
</feature>
<evidence type="ECO:0000256" key="1">
    <source>
        <dbReference type="SAM" id="Coils"/>
    </source>
</evidence>
<feature type="coiled-coil region" evidence="1">
    <location>
        <begin position="2199"/>
        <end position="2280"/>
    </location>
</feature>
<dbReference type="OrthoDB" id="2436455at2759"/>
<feature type="coiled-coil region" evidence="1">
    <location>
        <begin position="925"/>
        <end position="1138"/>
    </location>
</feature>
<evidence type="ECO:0000313" key="4">
    <source>
        <dbReference type="Proteomes" id="UP000192223"/>
    </source>
</evidence>
<protein>
    <submittedName>
        <fullName evidence="5">COP1-interactive protein 1-like isoform X1</fullName>
    </submittedName>
    <submittedName>
        <fullName evidence="6">COP1-interactive protein 1-like isoform X2</fullName>
    </submittedName>
</protein>
<dbReference type="GeneID" id="108734121"/>
<keyword evidence="4" id="KW-1185">Reference proteome</keyword>
<accession>A0A7F5RDL5</accession>
<evidence type="ECO:0000256" key="3">
    <source>
        <dbReference type="SAM" id="Phobius"/>
    </source>
</evidence>
<keyword evidence="3" id="KW-1133">Transmembrane helix</keyword>
<organism evidence="4 6">
    <name type="scientific">Agrilus planipennis</name>
    <name type="common">Emerald ash borer</name>
    <name type="synonym">Agrilus marcopoli</name>
    <dbReference type="NCBI Taxonomy" id="224129"/>
    <lineage>
        <taxon>Eukaryota</taxon>
        <taxon>Metazoa</taxon>
        <taxon>Ecdysozoa</taxon>
        <taxon>Arthropoda</taxon>
        <taxon>Hexapoda</taxon>
        <taxon>Insecta</taxon>
        <taxon>Pterygota</taxon>
        <taxon>Neoptera</taxon>
        <taxon>Endopterygota</taxon>
        <taxon>Coleoptera</taxon>
        <taxon>Polyphaga</taxon>
        <taxon>Elateriformia</taxon>
        <taxon>Buprestoidea</taxon>
        <taxon>Buprestidae</taxon>
        <taxon>Agrilinae</taxon>
        <taxon>Agrilus</taxon>
    </lineage>
</organism>
<evidence type="ECO:0000313" key="6">
    <source>
        <dbReference type="RefSeq" id="XP_025834067.1"/>
    </source>
</evidence>
<evidence type="ECO:0000313" key="5">
    <source>
        <dbReference type="RefSeq" id="XP_025834066.1"/>
    </source>
</evidence>
<dbReference type="SUPFAM" id="SSF57997">
    <property type="entry name" value="Tropomyosin"/>
    <property type="match status" value="1"/>
</dbReference>
<feature type="transmembrane region" description="Helical" evidence="3">
    <location>
        <begin position="2781"/>
        <end position="2806"/>
    </location>
</feature>
<reference evidence="5 6" key="1">
    <citation type="submission" date="2025-04" db="UniProtKB">
        <authorList>
            <consortium name="RefSeq"/>
        </authorList>
    </citation>
    <scope>IDENTIFICATION</scope>
    <source>
        <tissue evidence="5 6">Entire body</tissue>
    </source>
</reference>
<keyword evidence="3" id="KW-0812">Transmembrane</keyword>
<feature type="coiled-coil region" evidence="1">
    <location>
        <begin position="617"/>
        <end position="885"/>
    </location>
</feature>
<dbReference type="RefSeq" id="XP_025834067.1">
    <property type="nucleotide sequence ID" value="XM_025978282.1"/>
</dbReference>
<dbReference type="RefSeq" id="XP_025834066.1">
    <property type="nucleotide sequence ID" value="XM_025978281.1"/>
</dbReference>
<feature type="coiled-coil region" evidence="1">
    <location>
        <begin position="1827"/>
        <end position="1854"/>
    </location>
</feature>
<feature type="compositionally biased region" description="Basic and acidic residues" evidence="2">
    <location>
        <begin position="2662"/>
        <end position="2671"/>
    </location>
</feature>
<evidence type="ECO:0000256" key="2">
    <source>
        <dbReference type="SAM" id="MobiDB-lite"/>
    </source>
</evidence>
<sequence length="2807" mass="329339">MENNGWESVLIEWVNCLQLSNTIKELNELKNGDFFSRLLAVITQDKNLNDVDILTTIFKTLKKEYPHCQFDNEKTVHIQDLTNNDIIIISSLLMHYSCVFEHRDVLTSPLCQRLSHHTQLCIRMFLEKIQNDVTKDILFETIKNCTFVNEFKKKLQSSQWMSGGDSPLSSRSPLQELLYTPGYKKAYIQEREREINKLRQELEVERYEKLDIQEELKQQQEHNEKIGKELSEKLAEIKKLRSELVASQYASPFKSDDQFSQDLQRRLKGEIKNLERYVLQLESEIEKLQNERSSLNENLVKVEREYNAIQDKCLYSEHKYDILLEKYEIQRCELQNLHQHCNELTTLLDELKNSKSNDSYIEVESINCDFQKRKSIQSTSCEDLAHAVVEVQLRESLKENNDLKSILKATQEMNNTLQGNIDIGNKKLQELNKQCEDLQVECQELKNKVSILHETQLALEETKTELAQLTQTIKKLDTEKNTLNLQIDSMEDQLNLTKNLLSESESEKETLNTNIKLLHEKIIVLDKRLYEKDIACDAFERQSKELQKDLETSMEKFNATHLELEKLTDKFNFLDQGMEASLQKLESLVYEEKKNEFDYQHKKGVFDCILSQIELDKVRDINDKKNLREKIVQLEELVSYLQDEIKKINDEKVTTVQEKILLADNLLLLEKKVGEMQIIIEQYESKIDNFNNRISGMSATIEELEMLKIVVKEKEIAIETSQSKVNVIENELLSVREEVTQHKQINDELRLSKEKLIAKVNELNEELSQIQNSYVECNQSKNNLERKLQLLEEEKTQLSNQLSSINNELAFSRNNEVMLQNEIENNKKIINELQEKITQSKFELAQYEIVELELKRTINDVKSDKEQLQQELAKKTEIAFEIQNTLSDCHKKEITLKTNLEEALRQIEFSKITEENLHKEIVEKEKKYLKEIGQLQEQIQSYKCQVSQLEEKLNDSVKNASQMSLELENTEQHKAKLEEELDSARQEFERKVSLLNTTIAKLEENVNIFSNKKEELQEILNKRTHICQNLEIDNQGLLIKQKEMEQEIKGLSESLKSKEKECVELASTISDLSLEKDKANSELETKIDSIKDMEAKVQSQEYAIYHLNQLIQAETSRVEKYDIKIKELVKEIEIITNLKVLTEEKYVDLERNSSTAIKELVTTTEQLRNTLAEHTDFQNKTTHEIEVLKKELQEKCEQYEDLVSERSNLVTQHDGDIERLNKEIFKLKTETEKLSHREFQYLDELRNLKDELHEIITKYSETLESIQDIKMENEVQVNSLTENLHTVISRYNDLEEMHKEKLKEYQLFQETYSSLKKDHEELLNKFSEHDVLHKQQLEREMSLLNTRLETSNIREKKLEDQLSQVVDDLNKMNASNKELLYANKKALSDLDHSKVENSDMIEKLNKLQEVHENLEMDFVNLKNVHELYVKETNKTAQQLHNQYTQKIEELLKEKEDLKAVVAETKVKINVLLLEKEQIEKNYHNQLQEKNNAINKLHIENESLKQNVMKITEETHLFEKRLQIEEEQYNMLKIKSEENLQQAKERIIKLEDDIRKLKCANSILETGQQQLQKEIETLTNKIVILEESKLSDSEKYKQDIHMKNKEIAGISKTVEDLQWRLHQKDQTINELQKKYDDVCKASEDDLMKIKILFENEKTACSSVKSELETKILELAKEQIQLYELLQKQYELLKINFTEKQQTTEKLKRLIDKYSASDVRNNSVLKCEIKTQETTDVSNIVQNIEADIEVLELLNKKKLENFAALKDMCSKLGKLKKMRSDLLQAHANQLKETEDNLFEVHEKTVKATSEFCQIIFSEENSIFDQGQVLKKLEMLLNGERKSKEILELNLMDLTNEKFKVSQIQAALKSSVEKMISYMSNNQCQIYTLPSGFTIDTSSLEGLSYCIKEVENTIISVINEKREIIEKQKELENENKNNKVQLDTLIEQSSQLNKEKEKLVNDYNSLLNEYQKLKKELTTFDGLSENLQRLKTDYEDQTKIKETLTLQNCELGEHLKELENREIQFNELHNRLIGSCKDVRSRLETLITERNSLEALSTNLVKTFNSVQNKLCSVTDSKSLLEQNQTLEILSIDINKQLEKLSKNLYKISLNAVLNIENVLTQKALSSHATSTKPEVLQIDFEEKIEEINDLKDRAKDILEQLKTFEKTVDSFIATKSLKLQKETVPLQKNILMKDEEYKKKNLALKQKLTLAENAKANLEKKIKQLREENKKLIEKSHPENEIMYKQLLEEHKKTKSEYERILQDCNKQYEALYKEYENYKLHKDVKSEPINIKTENDVEMESIQDAYSKLLSEKYRLEMENETLHSILKEKNSHVTDVELLKENYTKILEEKTRLKTELDTVKYKRTRDREDYMQIINREREKEAQKIQEIRNKYDAKLDLIKQRMITLYNDELEKEIQKKLEEKTENEQLSNMVKNLRIELERANKKIIELENQQRIEKERESHFRHIESDVCTNSRESLQVDGFRESLTRLKNNISDYKRDLQFQNENATRYKAPLDDVFDVPDSKAIVRKRITEEKLYSTLPKNIGMDVIQELTISRKTSLTSLQHHPIGQSLEMEDEESDLFNNKYLTDLKEGRCTLPSNKESNVERLSQLQWRNSLYPPHLKSSYPAETQFNSPSQFKEEDIKTGVVDFDDSMSTKLLPGEKVRKKDIGTTSYKKPGPPTPSKNGGRVSLQGNEIHSKDVLRDHNDKTPKRTTPSRLRALFMGRSSISTRENSEVGSVGDINNSKLKQCACDCHGKFLCTSFLKYENKSMVSRLWNSLWFYLKYFGLFLSLPVILSLLLYNYLN</sequence>
<name>A0A7F5RDL5_AGRPL</name>
<keyword evidence="3" id="KW-0472">Membrane</keyword>
<feature type="region of interest" description="Disordered" evidence="2">
    <location>
        <begin position="2660"/>
        <end position="2699"/>
    </location>
</feature>
<gene>
    <name evidence="5 6" type="primary">LOC108734121</name>
</gene>
<dbReference type="Proteomes" id="UP000192223">
    <property type="component" value="Unplaced"/>
</dbReference>
<feature type="coiled-coil region" evidence="1">
    <location>
        <begin position="1739"/>
        <end position="1801"/>
    </location>
</feature>
<keyword evidence="1" id="KW-0175">Coiled coil</keyword>
<feature type="coiled-coil region" evidence="1">
    <location>
        <begin position="188"/>
        <end position="354"/>
    </location>
</feature>
<feature type="coiled-coil region" evidence="1">
    <location>
        <begin position="1182"/>
        <end position="1587"/>
    </location>
</feature>
<feature type="coiled-coil region" evidence="1">
    <location>
        <begin position="2336"/>
        <end position="2508"/>
    </location>
</feature>
<dbReference type="KEGG" id="apln:108734121"/>
<feature type="coiled-coil region" evidence="1">
    <location>
        <begin position="2138"/>
        <end position="2165"/>
    </location>
</feature>
<proteinExistence type="predicted"/>
<feature type="coiled-coil region" evidence="1">
    <location>
        <begin position="1904"/>
        <end position="2004"/>
    </location>
</feature>